<evidence type="ECO:0000256" key="1">
    <source>
        <dbReference type="ARBA" id="ARBA00004651"/>
    </source>
</evidence>
<feature type="transmembrane region" description="Helical" evidence="8">
    <location>
        <begin position="204"/>
        <end position="225"/>
    </location>
</feature>
<evidence type="ECO:0000256" key="7">
    <source>
        <dbReference type="PIRSR" id="PIRSR600715-1"/>
    </source>
</evidence>
<protein>
    <submittedName>
        <fullName evidence="9">Putative undecaprenyl-phosphate alpha-N-acetylglucosaminyl 1-phosphate transferase</fullName>
    </submittedName>
</protein>
<dbReference type="GO" id="GO:0016780">
    <property type="term" value="F:phosphotransferase activity, for other substituted phosphate groups"/>
    <property type="evidence" value="ECO:0007669"/>
    <property type="project" value="InterPro"/>
</dbReference>
<dbReference type="AlphaFoldDB" id="A0A286P4I6"/>
<dbReference type="RefSeq" id="WP_119632533.1">
    <property type="nucleotide sequence ID" value="NZ_AP017928.1"/>
</dbReference>
<dbReference type="EMBL" id="AP017928">
    <property type="protein sequence ID" value="BBA37568.1"/>
    <property type="molecule type" value="Genomic_DNA"/>
</dbReference>
<feature type="transmembrane region" description="Helical" evidence="8">
    <location>
        <begin position="275"/>
        <end position="303"/>
    </location>
</feature>
<feature type="transmembrane region" description="Helical" evidence="8">
    <location>
        <begin position="156"/>
        <end position="174"/>
    </location>
</feature>
<dbReference type="InterPro" id="IPR018480">
    <property type="entry name" value="PNAcMuramoyl-5peptid_Trfase_CS"/>
</dbReference>
<dbReference type="GO" id="GO:0071555">
    <property type="term" value="P:cell wall organization"/>
    <property type="evidence" value="ECO:0007669"/>
    <property type="project" value="TreeGrafter"/>
</dbReference>
<comment type="cofactor">
    <cofactor evidence="7">
        <name>Mg(2+)</name>
        <dbReference type="ChEBI" id="CHEBI:18420"/>
    </cofactor>
</comment>
<evidence type="ECO:0000256" key="4">
    <source>
        <dbReference type="ARBA" id="ARBA00022692"/>
    </source>
</evidence>
<name>A0A286P4I6_9GAMM</name>
<dbReference type="GO" id="GO:0044038">
    <property type="term" value="P:cell wall macromolecule biosynthetic process"/>
    <property type="evidence" value="ECO:0007669"/>
    <property type="project" value="TreeGrafter"/>
</dbReference>
<feature type="transmembrane region" description="Helical" evidence="8">
    <location>
        <begin position="180"/>
        <end position="197"/>
    </location>
</feature>
<evidence type="ECO:0000256" key="5">
    <source>
        <dbReference type="ARBA" id="ARBA00022989"/>
    </source>
</evidence>
<feature type="binding site" evidence="7">
    <location>
        <position position="208"/>
    </location>
    <ligand>
        <name>Mg(2+)</name>
        <dbReference type="ChEBI" id="CHEBI:18420"/>
    </ligand>
</feature>
<keyword evidence="3 9" id="KW-0808">Transferase</keyword>
<keyword evidence="7" id="KW-0460">Magnesium</keyword>
<feature type="transmembrane region" description="Helical" evidence="8">
    <location>
        <begin position="420"/>
        <end position="437"/>
    </location>
</feature>
<feature type="transmembrane region" description="Helical" evidence="8">
    <location>
        <begin position="477"/>
        <end position="498"/>
    </location>
</feature>
<dbReference type="OrthoDB" id="9783652at2"/>
<dbReference type="GO" id="GO:0046872">
    <property type="term" value="F:metal ion binding"/>
    <property type="evidence" value="ECO:0007669"/>
    <property type="project" value="UniProtKB-KW"/>
</dbReference>
<dbReference type="GO" id="GO:0005886">
    <property type="term" value="C:plasma membrane"/>
    <property type="evidence" value="ECO:0007669"/>
    <property type="project" value="UniProtKB-SubCell"/>
</dbReference>
<feature type="binding site" evidence="7">
    <location>
        <position position="148"/>
    </location>
    <ligand>
        <name>Mg(2+)</name>
        <dbReference type="ChEBI" id="CHEBI:18420"/>
    </ligand>
</feature>
<gene>
    <name evidence="9" type="ORF">sS8_5651</name>
</gene>
<feature type="transmembrane region" description="Helical" evidence="8">
    <location>
        <begin position="309"/>
        <end position="329"/>
    </location>
</feature>
<dbReference type="InterPro" id="IPR000715">
    <property type="entry name" value="Glycosyl_transferase_4"/>
</dbReference>
<evidence type="ECO:0000313" key="10">
    <source>
        <dbReference type="Proteomes" id="UP000266313"/>
    </source>
</evidence>
<organism evidence="9 10">
    <name type="scientific">Methylocaldum marinum</name>
    <dbReference type="NCBI Taxonomy" id="1432792"/>
    <lineage>
        <taxon>Bacteria</taxon>
        <taxon>Pseudomonadati</taxon>
        <taxon>Pseudomonadota</taxon>
        <taxon>Gammaproteobacteria</taxon>
        <taxon>Methylococcales</taxon>
        <taxon>Methylococcaceae</taxon>
        <taxon>Methylocaldum</taxon>
    </lineage>
</organism>
<feature type="transmembrane region" description="Helical" evidence="8">
    <location>
        <begin position="449"/>
        <end position="465"/>
    </location>
</feature>
<feature type="transmembrane region" description="Helical" evidence="8">
    <location>
        <begin position="6"/>
        <end position="31"/>
    </location>
</feature>
<feature type="transmembrane region" description="Helical" evidence="8">
    <location>
        <begin position="43"/>
        <end position="64"/>
    </location>
</feature>
<sequence length="541" mass="58889">MVHFFVFLTALCVSMVLVAAFMRAAPILKFVDLPDGRKVHRTAIPRTGGIGMVLGAVASVLAWIDLSRSTEMFLLGISVITAFGLWDDRFDLDYRVKFAGQLLAVSVVVGLGGVVIERLPGLESREIPGFIAYPLTVFFLLGTTNATNLSDGLDGLAAGLSLLSLLCIVSLADLAEGDELVFTSLAIAGATLGFLRYNTHPAMVFMGDTGSQFLGFSLGVLALTLTEQVNTALSPGLALPILGLPIIDTLMVMGQRIAEGRSPFKPDKCHVHHKLLALGFDQYEAVLAIYAVQSLFVVSAYLFRYESHWLLGSLYVGLSAVILLFYPLAEKHRWRLHRGTHTVRASPLTVFLKNARNRARLDETSNRVLCLLISGFLILGSVISGELVPDVGWLVAASLAAWLGSRAFRLPAAGWIERFAIYTCVILVIYSIELSGLRERPLWQLGLKYYFPVLAAIIAVGVRFSRPYQFAVTPSDFLVVFILLAAAKLPVFDPVNYAKLAIQSAVVLYGVEFVLRRPGAWSLALSIGAMAAFVIMGLKMF</sequence>
<dbReference type="CDD" id="cd06853">
    <property type="entry name" value="GT_WecA_like"/>
    <property type="match status" value="1"/>
</dbReference>
<evidence type="ECO:0000256" key="8">
    <source>
        <dbReference type="SAM" id="Phobius"/>
    </source>
</evidence>
<evidence type="ECO:0000313" key="9">
    <source>
        <dbReference type="EMBL" id="BBA37568.1"/>
    </source>
</evidence>
<evidence type="ECO:0000256" key="6">
    <source>
        <dbReference type="ARBA" id="ARBA00023136"/>
    </source>
</evidence>
<dbReference type="GO" id="GO:0009103">
    <property type="term" value="P:lipopolysaccharide biosynthetic process"/>
    <property type="evidence" value="ECO:0007669"/>
    <property type="project" value="TreeGrafter"/>
</dbReference>
<keyword evidence="5 8" id="KW-1133">Transmembrane helix</keyword>
<dbReference type="Proteomes" id="UP000266313">
    <property type="component" value="Chromosome"/>
</dbReference>
<evidence type="ECO:0000256" key="2">
    <source>
        <dbReference type="ARBA" id="ARBA00022475"/>
    </source>
</evidence>
<evidence type="ECO:0000256" key="3">
    <source>
        <dbReference type="ARBA" id="ARBA00022679"/>
    </source>
</evidence>
<keyword evidence="2" id="KW-1003">Cell membrane</keyword>
<feature type="transmembrane region" description="Helical" evidence="8">
    <location>
        <begin position="518"/>
        <end position="538"/>
    </location>
</feature>
<dbReference type="PROSITE" id="PS01348">
    <property type="entry name" value="MRAY_2"/>
    <property type="match status" value="1"/>
</dbReference>
<dbReference type="KEGG" id="mmai:sS8_5651"/>
<dbReference type="Pfam" id="PF00953">
    <property type="entry name" value="Glycos_transf_4"/>
    <property type="match status" value="1"/>
</dbReference>
<dbReference type="PANTHER" id="PTHR22926">
    <property type="entry name" value="PHOSPHO-N-ACETYLMURAMOYL-PENTAPEPTIDE-TRANSFERASE"/>
    <property type="match status" value="1"/>
</dbReference>
<accession>A0A286P4I6</accession>
<feature type="transmembrane region" description="Helical" evidence="8">
    <location>
        <begin position="368"/>
        <end position="385"/>
    </location>
</feature>
<keyword evidence="6 8" id="KW-0472">Membrane</keyword>
<keyword evidence="10" id="KW-1185">Reference proteome</keyword>
<feature type="transmembrane region" description="Helical" evidence="8">
    <location>
        <begin position="127"/>
        <end position="144"/>
    </location>
</feature>
<keyword evidence="7" id="KW-0479">Metal-binding</keyword>
<reference evidence="9 10" key="1">
    <citation type="submission" date="2016-12" db="EMBL/GenBank/DDBJ databases">
        <title>Genome sequencing of Methylocaldum marinum.</title>
        <authorList>
            <person name="Takeuchi M."/>
            <person name="Kamagata Y."/>
            <person name="Hiraoka S."/>
            <person name="Oshima K."/>
            <person name="Hattori M."/>
            <person name="Iwasaki W."/>
        </authorList>
    </citation>
    <scope>NUCLEOTIDE SEQUENCE [LARGE SCALE GENOMIC DNA]</scope>
    <source>
        <strain evidence="9 10">S8</strain>
    </source>
</reference>
<proteinExistence type="predicted"/>
<comment type="subcellular location">
    <subcellularLocation>
        <location evidence="1">Cell membrane</location>
        <topology evidence="1">Multi-pass membrane protein</topology>
    </subcellularLocation>
</comment>
<keyword evidence="4 8" id="KW-0812">Transmembrane</keyword>
<feature type="transmembrane region" description="Helical" evidence="8">
    <location>
        <begin position="98"/>
        <end position="115"/>
    </location>
</feature>
<feature type="transmembrane region" description="Helical" evidence="8">
    <location>
        <begin position="237"/>
        <end position="254"/>
    </location>
</feature>
<dbReference type="PANTHER" id="PTHR22926:SF3">
    <property type="entry name" value="UNDECAPRENYL-PHOSPHATE ALPHA-N-ACETYLGLUCOSAMINYL 1-PHOSPHATE TRANSFERASE"/>
    <property type="match status" value="1"/>
</dbReference>